<reference evidence="3 4" key="1">
    <citation type="submission" date="2024-05" db="EMBL/GenBank/DDBJ databases">
        <title>A draft genome resource for the thread blight pathogen Marasmius tenuissimus strain MS-2.</title>
        <authorList>
            <person name="Yulfo-Soto G.E."/>
            <person name="Baruah I.K."/>
            <person name="Amoako-Attah I."/>
            <person name="Bukari Y."/>
            <person name="Meinhardt L.W."/>
            <person name="Bailey B.A."/>
            <person name="Cohen S.P."/>
        </authorList>
    </citation>
    <scope>NUCLEOTIDE SEQUENCE [LARGE SCALE GENOMIC DNA]</scope>
    <source>
        <strain evidence="3 4">MS-2</strain>
    </source>
</reference>
<keyword evidence="4" id="KW-1185">Reference proteome</keyword>
<proteinExistence type="predicted"/>
<name>A0ABR2ZDE8_9AGAR</name>
<evidence type="ECO:0000256" key="2">
    <source>
        <dbReference type="SAM" id="MobiDB-lite"/>
    </source>
</evidence>
<accession>A0ABR2ZDE8</accession>
<comment type="caution">
    <text evidence="3">The sequence shown here is derived from an EMBL/GenBank/DDBJ whole genome shotgun (WGS) entry which is preliminary data.</text>
</comment>
<feature type="region of interest" description="Disordered" evidence="2">
    <location>
        <begin position="1"/>
        <end position="20"/>
    </location>
</feature>
<gene>
    <name evidence="3" type="ORF">AAF712_013533</name>
</gene>
<evidence type="ECO:0000313" key="4">
    <source>
        <dbReference type="Proteomes" id="UP001437256"/>
    </source>
</evidence>
<dbReference type="EMBL" id="JBBXMP010000211">
    <property type="protein sequence ID" value="KAL0059700.1"/>
    <property type="molecule type" value="Genomic_DNA"/>
</dbReference>
<sequence>MPTGPEPRGLDGSQGPQVYPKTLAIGTDYETLGDSIKNLELKLARHEQHHGATKPRPMIPPTDTAHDLSMANGFHRPPAEDDLERQYLTEEAFPHLRSIQLAGRSLASNAKIVRPEALLSQVKVPSFMASLSPCSWPKQQVHVTPEHATEVPYQIRSLQAKFAVSLLSELFLRRIRDSFTIKKSDKQVLEDRLQEKEELIQRLSSHHQRTQLERDHAIAQRQCDLSEYASSAQFRYNALLNMYEELQRQYNLLVAQTSGGFSKPSI</sequence>
<evidence type="ECO:0000256" key="1">
    <source>
        <dbReference type="SAM" id="Coils"/>
    </source>
</evidence>
<feature type="coiled-coil region" evidence="1">
    <location>
        <begin position="186"/>
        <end position="256"/>
    </location>
</feature>
<organism evidence="3 4">
    <name type="scientific">Marasmius tenuissimus</name>
    <dbReference type="NCBI Taxonomy" id="585030"/>
    <lineage>
        <taxon>Eukaryota</taxon>
        <taxon>Fungi</taxon>
        <taxon>Dikarya</taxon>
        <taxon>Basidiomycota</taxon>
        <taxon>Agaricomycotina</taxon>
        <taxon>Agaricomycetes</taxon>
        <taxon>Agaricomycetidae</taxon>
        <taxon>Agaricales</taxon>
        <taxon>Marasmiineae</taxon>
        <taxon>Marasmiaceae</taxon>
        <taxon>Marasmius</taxon>
    </lineage>
</organism>
<evidence type="ECO:0000313" key="3">
    <source>
        <dbReference type="EMBL" id="KAL0059700.1"/>
    </source>
</evidence>
<dbReference type="Proteomes" id="UP001437256">
    <property type="component" value="Unassembled WGS sequence"/>
</dbReference>
<protein>
    <submittedName>
        <fullName evidence="3">Uncharacterized protein</fullName>
    </submittedName>
</protein>
<keyword evidence="1" id="KW-0175">Coiled coil</keyword>